<dbReference type="InterPro" id="IPR002645">
    <property type="entry name" value="STAS_dom"/>
</dbReference>
<accession>C8W4B4</accession>
<dbReference type="EMBL" id="CP001720">
    <property type="protein sequence ID" value="ACV61982.1"/>
    <property type="molecule type" value="Genomic_DNA"/>
</dbReference>
<protein>
    <recommendedName>
        <fullName evidence="1">STAS domain-containing protein</fullName>
    </recommendedName>
</protein>
<dbReference type="AlphaFoldDB" id="C8W4B4"/>
<dbReference type="Pfam" id="PF01740">
    <property type="entry name" value="STAS"/>
    <property type="match status" value="1"/>
</dbReference>
<reference evidence="2 3" key="1">
    <citation type="journal article" date="2009" name="Stand. Genomic Sci.">
        <title>Complete genome sequence of Desulfotomaculum acetoxidans type strain (5575).</title>
        <authorList>
            <person name="Spring S."/>
            <person name="Lapidus A."/>
            <person name="Schroder M."/>
            <person name="Gleim D."/>
            <person name="Sims D."/>
            <person name="Meincke L."/>
            <person name="Glavina Del Rio T."/>
            <person name="Tice H."/>
            <person name="Copeland A."/>
            <person name="Cheng J.F."/>
            <person name="Lucas S."/>
            <person name="Chen F."/>
            <person name="Nolan M."/>
            <person name="Bruce D."/>
            <person name="Goodwin L."/>
            <person name="Pitluck S."/>
            <person name="Ivanova N."/>
            <person name="Mavromatis K."/>
            <person name="Mikhailova N."/>
            <person name="Pati A."/>
            <person name="Chen A."/>
            <person name="Palaniappan K."/>
            <person name="Land M."/>
            <person name="Hauser L."/>
            <person name="Chang Y.J."/>
            <person name="Jeffries C.D."/>
            <person name="Chain P."/>
            <person name="Saunders E."/>
            <person name="Brettin T."/>
            <person name="Detter J.C."/>
            <person name="Goker M."/>
            <person name="Bristow J."/>
            <person name="Eisen J.A."/>
            <person name="Markowitz V."/>
            <person name="Hugenholtz P."/>
            <person name="Kyrpides N.C."/>
            <person name="Klenk H.P."/>
            <person name="Han C."/>
        </authorList>
    </citation>
    <scope>NUCLEOTIDE SEQUENCE [LARGE SCALE GENOMIC DNA]</scope>
    <source>
        <strain evidence="3">ATCC 49208 / DSM 771 / VKM B-1644</strain>
    </source>
</reference>
<dbReference type="InterPro" id="IPR036513">
    <property type="entry name" value="STAS_dom_sf"/>
</dbReference>
<dbReference type="Proteomes" id="UP000002217">
    <property type="component" value="Chromosome"/>
</dbReference>
<dbReference type="KEGG" id="dae:Dtox_1096"/>
<dbReference type="SUPFAM" id="SSF52091">
    <property type="entry name" value="SpoIIaa-like"/>
    <property type="match status" value="1"/>
</dbReference>
<gene>
    <name evidence="2" type="ordered locus">Dtox_1096</name>
</gene>
<dbReference type="PROSITE" id="PS50801">
    <property type="entry name" value="STAS"/>
    <property type="match status" value="1"/>
</dbReference>
<name>C8W4B4_DESAS</name>
<evidence type="ECO:0000259" key="1">
    <source>
        <dbReference type="PROSITE" id="PS50801"/>
    </source>
</evidence>
<keyword evidence="3" id="KW-1185">Reference proteome</keyword>
<feature type="domain" description="STAS" evidence="1">
    <location>
        <begin position="24"/>
        <end position="115"/>
    </location>
</feature>
<dbReference type="STRING" id="485916.Dtox_1096"/>
<dbReference type="HOGENOM" id="CLU_2259223_0_0_9"/>
<dbReference type="Gene3D" id="3.30.750.24">
    <property type="entry name" value="STAS domain"/>
    <property type="match status" value="1"/>
</dbReference>
<evidence type="ECO:0000313" key="2">
    <source>
        <dbReference type="EMBL" id="ACV61982.1"/>
    </source>
</evidence>
<organism evidence="2 3">
    <name type="scientific">Desulfofarcimen acetoxidans (strain ATCC 49208 / DSM 771 / KCTC 5769 / VKM B-1644 / 5575)</name>
    <name type="common">Desulfotomaculum acetoxidans</name>
    <dbReference type="NCBI Taxonomy" id="485916"/>
    <lineage>
        <taxon>Bacteria</taxon>
        <taxon>Bacillati</taxon>
        <taxon>Bacillota</taxon>
        <taxon>Clostridia</taxon>
        <taxon>Eubacteriales</taxon>
        <taxon>Peptococcaceae</taxon>
        <taxon>Desulfofarcimen</taxon>
    </lineage>
</organism>
<sequence length="115" mass="13220">MIDTIIIREEGVYMVKVTEENEEVVVKGIIINHHFRTLRDFLENYSMTHNRIILNLKDLELIDDNGAKELMALAGNLIKKGKHFAITKMSDKVMSKFYQLGAKVWLSKNLLSKVG</sequence>
<dbReference type="SMR" id="C8W4B4"/>
<evidence type="ECO:0000313" key="3">
    <source>
        <dbReference type="Proteomes" id="UP000002217"/>
    </source>
</evidence>
<proteinExistence type="predicted"/>